<name>A0A8X6KGE4_TRICU</name>
<comment type="caution">
    <text evidence="1">The sequence shown here is derived from an EMBL/GenBank/DDBJ whole genome shotgun (WGS) entry which is preliminary data.</text>
</comment>
<dbReference type="Proteomes" id="UP000887116">
    <property type="component" value="Unassembled WGS sequence"/>
</dbReference>
<sequence>MALYMTAPLLLTKKICNVQVSPPFLKIRLTSFPQTILELSLEVGFSHQKVWHLMKKCLKMNKLPDWFLINSPKFRNGTGLQRLITTWRYTAMKETHFCSELSP</sequence>
<reference evidence="1" key="1">
    <citation type="submission" date="2020-07" db="EMBL/GenBank/DDBJ databases">
        <title>Multicomponent nature underlies the extraordinary mechanical properties of spider dragline silk.</title>
        <authorList>
            <person name="Kono N."/>
            <person name="Nakamura H."/>
            <person name="Mori M."/>
            <person name="Yoshida Y."/>
            <person name="Ohtoshi R."/>
            <person name="Malay A.D."/>
            <person name="Moran D.A.P."/>
            <person name="Tomita M."/>
            <person name="Numata K."/>
            <person name="Arakawa K."/>
        </authorList>
    </citation>
    <scope>NUCLEOTIDE SEQUENCE</scope>
</reference>
<evidence type="ECO:0000313" key="1">
    <source>
        <dbReference type="EMBL" id="GFQ72996.1"/>
    </source>
</evidence>
<gene>
    <name evidence="1" type="ORF">TNCT_108621</name>
</gene>
<dbReference type="EMBL" id="BMAO01031182">
    <property type="protein sequence ID" value="GFQ72996.1"/>
    <property type="molecule type" value="Genomic_DNA"/>
</dbReference>
<proteinExistence type="predicted"/>
<accession>A0A8X6KGE4</accession>
<dbReference type="AlphaFoldDB" id="A0A8X6KGE4"/>
<evidence type="ECO:0000313" key="2">
    <source>
        <dbReference type="Proteomes" id="UP000887116"/>
    </source>
</evidence>
<keyword evidence="2" id="KW-1185">Reference proteome</keyword>
<protein>
    <submittedName>
        <fullName evidence="1">Uncharacterized protein</fullName>
    </submittedName>
</protein>
<organism evidence="1 2">
    <name type="scientific">Trichonephila clavata</name>
    <name type="common">Joro spider</name>
    <name type="synonym">Nephila clavata</name>
    <dbReference type="NCBI Taxonomy" id="2740835"/>
    <lineage>
        <taxon>Eukaryota</taxon>
        <taxon>Metazoa</taxon>
        <taxon>Ecdysozoa</taxon>
        <taxon>Arthropoda</taxon>
        <taxon>Chelicerata</taxon>
        <taxon>Arachnida</taxon>
        <taxon>Araneae</taxon>
        <taxon>Araneomorphae</taxon>
        <taxon>Entelegynae</taxon>
        <taxon>Araneoidea</taxon>
        <taxon>Nephilidae</taxon>
        <taxon>Trichonephila</taxon>
    </lineage>
</organism>